<organism evidence="2 3">
    <name type="scientific">Vigna unguiculata</name>
    <name type="common">Cowpea</name>
    <dbReference type="NCBI Taxonomy" id="3917"/>
    <lineage>
        <taxon>Eukaryota</taxon>
        <taxon>Viridiplantae</taxon>
        <taxon>Streptophyta</taxon>
        <taxon>Embryophyta</taxon>
        <taxon>Tracheophyta</taxon>
        <taxon>Spermatophyta</taxon>
        <taxon>Magnoliopsida</taxon>
        <taxon>eudicotyledons</taxon>
        <taxon>Gunneridae</taxon>
        <taxon>Pentapetalae</taxon>
        <taxon>rosids</taxon>
        <taxon>fabids</taxon>
        <taxon>Fabales</taxon>
        <taxon>Fabaceae</taxon>
        <taxon>Papilionoideae</taxon>
        <taxon>50 kb inversion clade</taxon>
        <taxon>NPAAA clade</taxon>
        <taxon>indigoferoid/millettioid clade</taxon>
        <taxon>Phaseoleae</taxon>
        <taxon>Vigna</taxon>
    </lineage>
</organism>
<dbReference type="EMBL" id="CP039346">
    <property type="protein sequence ID" value="QCD83226.1"/>
    <property type="molecule type" value="Genomic_DNA"/>
</dbReference>
<evidence type="ECO:0000313" key="2">
    <source>
        <dbReference type="EMBL" id="QCD83226.1"/>
    </source>
</evidence>
<evidence type="ECO:0000256" key="1">
    <source>
        <dbReference type="SAM" id="MobiDB-lite"/>
    </source>
</evidence>
<keyword evidence="3" id="KW-1185">Reference proteome</keyword>
<sequence>MKLLHLNTHKCTCNGAPRKCSNAGGPKAQTHPTRKTWPSSFSTHCEPDSRIPPLRLESNTFDGALVHVHTKPNRRRAYSCNYIINTDLQKMMFTQPTETRIWQIWNAGKQIWQIWNAGKQIWNSWKADL</sequence>
<reference evidence="2 3" key="1">
    <citation type="submission" date="2019-04" db="EMBL/GenBank/DDBJ databases">
        <title>An improved genome assembly and genetic linkage map for asparagus bean, Vigna unguiculata ssp. sesquipedialis.</title>
        <authorList>
            <person name="Xia Q."/>
            <person name="Zhang R."/>
            <person name="Dong Y."/>
        </authorList>
    </citation>
    <scope>NUCLEOTIDE SEQUENCE [LARGE SCALE GENOMIC DNA]</scope>
    <source>
        <tissue evidence="2">Leaf</tissue>
    </source>
</reference>
<dbReference type="AlphaFoldDB" id="A0A4D6L412"/>
<protein>
    <submittedName>
        <fullName evidence="2">Uncharacterized protein</fullName>
    </submittedName>
</protein>
<feature type="region of interest" description="Disordered" evidence="1">
    <location>
        <begin position="20"/>
        <end position="42"/>
    </location>
</feature>
<evidence type="ECO:0000313" key="3">
    <source>
        <dbReference type="Proteomes" id="UP000501690"/>
    </source>
</evidence>
<proteinExistence type="predicted"/>
<dbReference type="Proteomes" id="UP000501690">
    <property type="component" value="Linkage Group LG2"/>
</dbReference>
<name>A0A4D6L412_VIGUN</name>
<gene>
    <name evidence="2" type="ORF">DEO72_LG2g3569</name>
</gene>
<accession>A0A4D6L412</accession>